<dbReference type="InterPro" id="IPR037038">
    <property type="entry name" value="HepT-like_sf"/>
</dbReference>
<dbReference type="InterPro" id="IPR041633">
    <property type="entry name" value="Polbeta"/>
</dbReference>
<name>A0A662D8I4_UNCAE</name>
<gene>
    <name evidence="6" type="ORF">DRJ04_09035</name>
</gene>
<dbReference type="Gene3D" id="3.30.460.10">
    <property type="entry name" value="Beta Polymerase, domain 2"/>
    <property type="match status" value="1"/>
</dbReference>
<keyword evidence="2" id="KW-0540">Nuclease</keyword>
<protein>
    <recommendedName>
        <fullName evidence="5">Polymerase beta nucleotidyltransferase domain-containing protein</fullName>
    </recommendedName>
</protein>
<evidence type="ECO:0000313" key="6">
    <source>
        <dbReference type="EMBL" id="RLE10749.1"/>
    </source>
</evidence>
<accession>A0A662D8I4</accession>
<dbReference type="GO" id="GO:0110001">
    <property type="term" value="C:toxin-antitoxin complex"/>
    <property type="evidence" value="ECO:0007669"/>
    <property type="project" value="InterPro"/>
</dbReference>
<dbReference type="GO" id="GO:0016787">
    <property type="term" value="F:hydrolase activity"/>
    <property type="evidence" value="ECO:0007669"/>
    <property type="project" value="UniProtKB-KW"/>
</dbReference>
<keyword evidence="3" id="KW-0378">Hydrolase</keyword>
<dbReference type="GO" id="GO:0004540">
    <property type="term" value="F:RNA nuclease activity"/>
    <property type="evidence" value="ECO:0007669"/>
    <property type="project" value="InterPro"/>
</dbReference>
<dbReference type="Pfam" id="PF18765">
    <property type="entry name" value="Polbeta"/>
    <property type="match status" value="1"/>
</dbReference>
<dbReference type="InterPro" id="IPR043519">
    <property type="entry name" value="NT_sf"/>
</dbReference>
<comment type="caution">
    <text evidence="6">The sequence shown here is derived from an EMBL/GenBank/DDBJ whole genome shotgun (WGS) entry which is preliminary data.</text>
</comment>
<dbReference type="CDD" id="cd05403">
    <property type="entry name" value="NT_KNTase_like"/>
    <property type="match status" value="1"/>
</dbReference>
<dbReference type="EMBL" id="QMQA01000311">
    <property type="protein sequence ID" value="RLE10749.1"/>
    <property type="molecule type" value="Genomic_DNA"/>
</dbReference>
<dbReference type="AlphaFoldDB" id="A0A662D8I4"/>
<evidence type="ECO:0000259" key="5">
    <source>
        <dbReference type="Pfam" id="PF18765"/>
    </source>
</evidence>
<dbReference type="Pfam" id="PF01934">
    <property type="entry name" value="HepT-like"/>
    <property type="match status" value="1"/>
</dbReference>
<dbReference type="InterPro" id="IPR052930">
    <property type="entry name" value="TA_antitoxin_MntA"/>
</dbReference>
<dbReference type="NCBIfam" id="NF047751">
    <property type="entry name" value="HepT_toxin"/>
    <property type="match status" value="1"/>
</dbReference>
<evidence type="ECO:0000256" key="1">
    <source>
        <dbReference type="ARBA" id="ARBA00022649"/>
    </source>
</evidence>
<dbReference type="PANTHER" id="PTHR43852:SF3">
    <property type="entry name" value="NUCLEOTIDYLTRANSFERASE"/>
    <property type="match status" value="1"/>
</dbReference>
<feature type="domain" description="Polymerase beta nucleotidyltransferase" evidence="5">
    <location>
        <begin position="8"/>
        <end position="95"/>
    </location>
</feature>
<comment type="similarity">
    <text evidence="4">Belongs to the HepT RNase toxin family.</text>
</comment>
<evidence type="ECO:0000256" key="4">
    <source>
        <dbReference type="ARBA" id="ARBA00024207"/>
    </source>
</evidence>
<reference evidence="6 7" key="1">
    <citation type="submission" date="2018-06" db="EMBL/GenBank/DDBJ databases">
        <title>Extensive metabolic versatility and redundancy in microbially diverse, dynamic hydrothermal sediments.</title>
        <authorList>
            <person name="Dombrowski N."/>
            <person name="Teske A."/>
            <person name="Baker B.J."/>
        </authorList>
    </citation>
    <scope>NUCLEOTIDE SEQUENCE [LARGE SCALE GENOMIC DNA]</scope>
    <source>
        <strain evidence="6">B3_G15</strain>
    </source>
</reference>
<evidence type="ECO:0000313" key="7">
    <source>
        <dbReference type="Proteomes" id="UP000280417"/>
    </source>
</evidence>
<keyword evidence="1" id="KW-1277">Toxin-antitoxin system</keyword>
<dbReference type="PANTHER" id="PTHR43852">
    <property type="entry name" value="NUCLEOTIDYLTRANSFERASE"/>
    <property type="match status" value="1"/>
</dbReference>
<dbReference type="InterPro" id="IPR008201">
    <property type="entry name" value="HepT-like"/>
</dbReference>
<organism evidence="6 7">
    <name type="scientific">Aerophobetes bacterium</name>
    <dbReference type="NCBI Taxonomy" id="2030807"/>
    <lineage>
        <taxon>Bacteria</taxon>
        <taxon>Candidatus Aerophobota</taxon>
    </lineage>
</organism>
<proteinExistence type="inferred from homology"/>
<dbReference type="NCBIfam" id="NF047752">
    <property type="entry name" value="MntA_antitoxin"/>
    <property type="match status" value="1"/>
</dbReference>
<evidence type="ECO:0000256" key="2">
    <source>
        <dbReference type="ARBA" id="ARBA00022722"/>
    </source>
</evidence>
<dbReference type="SUPFAM" id="SSF81301">
    <property type="entry name" value="Nucleotidyltransferase"/>
    <property type="match status" value="1"/>
</dbReference>
<dbReference type="Proteomes" id="UP000280417">
    <property type="component" value="Unassembled WGS sequence"/>
</dbReference>
<evidence type="ECO:0000256" key="3">
    <source>
        <dbReference type="ARBA" id="ARBA00022801"/>
    </source>
</evidence>
<sequence length="267" mass="31645">MGPDEKLEKLRKYFEGKENVILAFLFGSSAKGMAGKDSDIDIGVYLKDKKEEDEVWQDVSRITEKEVDLVLLNDAPASLISNIIKTGIPLCVKDKKLFWDIYLTKTLEAEDFSEFVKSWWEIYQRSRSLIPEDKTRLIERVQFLKDEFQEIDNFKNLTLREYREDKVKRRNIERWTENIINATIDIAKIILASEKKEIPKTYEESLLRFGLFIDLREEEAKKLSTFARLRNLLAHEYLNILYERIKNFINEAEPCYQKIFAFLSKYT</sequence>
<dbReference type="Gene3D" id="1.20.120.580">
    <property type="entry name" value="bsu32300-like"/>
    <property type="match status" value="1"/>
</dbReference>